<keyword evidence="9" id="KW-1185">Reference proteome</keyword>
<reference evidence="8 9" key="1">
    <citation type="submission" date="2024-05" db="EMBL/GenBank/DDBJ databases">
        <authorList>
            <person name="Wallberg A."/>
        </authorList>
    </citation>
    <scope>NUCLEOTIDE SEQUENCE [LARGE SCALE GENOMIC DNA]</scope>
</reference>
<evidence type="ECO:0000256" key="4">
    <source>
        <dbReference type="ARBA" id="ARBA00023242"/>
    </source>
</evidence>
<evidence type="ECO:0000256" key="6">
    <source>
        <dbReference type="SAM" id="MobiDB-lite"/>
    </source>
</evidence>
<feature type="non-terminal residue" evidence="8">
    <location>
        <position position="1"/>
    </location>
</feature>
<feature type="compositionally biased region" description="Pro residues" evidence="6">
    <location>
        <begin position="586"/>
        <end position="596"/>
    </location>
</feature>
<dbReference type="GO" id="GO:0045165">
    <property type="term" value="P:cell fate commitment"/>
    <property type="evidence" value="ECO:0007669"/>
    <property type="project" value="TreeGrafter"/>
</dbReference>
<dbReference type="PROSITE" id="PS50118">
    <property type="entry name" value="HMG_BOX_2"/>
    <property type="match status" value="1"/>
</dbReference>
<gene>
    <name evidence="8" type="ORF">MNOR_LOCUS980</name>
</gene>
<feature type="region of interest" description="Disordered" evidence="6">
    <location>
        <begin position="100"/>
        <end position="129"/>
    </location>
</feature>
<feature type="compositionally biased region" description="Low complexity" evidence="6">
    <location>
        <begin position="311"/>
        <end position="323"/>
    </location>
</feature>
<comment type="caution">
    <text evidence="8">The sequence shown here is derived from an EMBL/GenBank/DDBJ whole genome shotgun (WGS) entry which is preliminary data.</text>
</comment>
<keyword evidence="2 5" id="KW-0238">DNA-binding</keyword>
<organism evidence="8 9">
    <name type="scientific">Meganyctiphanes norvegica</name>
    <name type="common">Northern krill</name>
    <name type="synonym">Thysanopoda norvegica</name>
    <dbReference type="NCBI Taxonomy" id="48144"/>
    <lineage>
        <taxon>Eukaryota</taxon>
        <taxon>Metazoa</taxon>
        <taxon>Ecdysozoa</taxon>
        <taxon>Arthropoda</taxon>
        <taxon>Crustacea</taxon>
        <taxon>Multicrustacea</taxon>
        <taxon>Malacostraca</taxon>
        <taxon>Eumalacostraca</taxon>
        <taxon>Eucarida</taxon>
        <taxon>Euphausiacea</taxon>
        <taxon>Euphausiidae</taxon>
        <taxon>Meganyctiphanes</taxon>
    </lineage>
</organism>
<dbReference type="CDD" id="cd22042">
    <property type="entry name" value="HMG-box_EGL13-like"/>
    <property type="match status" value="1"/>
</dbReference>
<evidence type="ECO:0000256" key="3">
    <source>
        <dbReference type="ARBA" id="ARBA00023163"/>
    </source>
</evidence>
<dbReference type="EMBL" id="CAXKWB010000243">
    <property type="protein sequence ID" value="CAL4059975.1"/>
    <property type="molecule type" value="Genomic_DNA"/>
</dbReference>
<feature type="region of interest" description="Disordered" evidence="6">
    <location>
        <begin position="549"/>
        <end position="614"/>
    </location>
</feature>
<name>A0AAV2PII3_MEGNR</name>
<dbReference type="InterPro" id="IPR036910">
    <property type="entry name" value="HMG_box_dom_sf"/>
</dbReference>
<sequence>HVTMVFTADVRTPDTTAEDNKESVLKDVLKLLAVANEQEATLQLQQDALRRHQETLQLLQHHNTLKTLQSQLYGHYGKGQQPLGGLQSPHNLMFLPLLEGLRGQHPPPQPVQPISPPQEPPIQKLPTVTSASSVPAWMSASMSASAQLAQLSQNSCHTAHTPTQPPQPAHEPQEEKPLNLTKPKGSSPKPQDIGGLSPKAAGLPPTLMSHSFLPYMTPPFPGLHDHKDLLGSLGQGLGQGLGQLPSPNMGAALHGKHYPPPAFPPMYLPPTSLPGSLPPHLQHMNSLGLHNTTPLSSLSSLGSSMNHGGINSVTTTTHSNNNNDKGKDDDGYVTTCQSEYLQNSSESKMFGAKIIRQTRKDGDNKPHVKRPMNAFMVWARDERRKILKACPDMHNSAISKILGSRWKSMSNSEKQPYYEEQSRLSKAHMEKHPDYRYRPRPKRTCIVDGKKMRISEYKSMMRQKRDEMRNMYFRENGLSDLAKLLPPGSDPMKDSDILKSGLFKGDQFRKDLFSSEMLAGRLGPIDVDGVNDLGMHHGDLPSLVAANHEFLDGSSSPSPGGPASTISDLEDHMDDEYTTSSTITPPVLPQRPPSVPHRPEEDETQALTIDERVA</sequence>
<keyword evidence="3" id="KW-0804">Transcription</keyword>
<evidence type="ECO:0000313" key="8">
    <source>
        <dbReference type="EMBL" id="CAL4059975.1"/>
    </source>
</evidence>
<dbReference type="GO" id="GO:0000981">
    <property type="term" value="F:DNA-binding transcription factor activity, RNA polymerase II-specific"/>
    <property type="evidence" value="ECO:0007669"/>
    <property type="project" value="TreeGrafter"/>
</dbReference>
<evidence type="ECO:0000259" key="7">
    <source>
        <dbReference type="PROSITE" id="PS50118"/>
    </source>
</evidence>
<evidence type="ECO:0000313" key="9">
    <source>
        <dbReference type="Proteomes" id="UP001497623"/>
    </source>
</evidence>
<dbReference type="FunFam" id="1.10.30.10:FF:000003">
    <property type="entry name" value="Putative transcription factor SOX-6"/>
    <property type="match status" value="1"/>
</dbReference>
<dbReference type="PANTHER" id="PTHR45789:SF2">
    <property type="entry name" value="FI18025P1"/>
    <property type="match status" value="1"/>
</dbReference>
<dbReference type="Proteomes" id="UP001497623">
    <property type="component" value="Unassembled WGS sequence"/>
</dbReference>
<dbReference type="Pfam" id="PF00505">
    <property type="entry name" value="HMG_box"/>
    <property type="match status" value="1"/>
</dbReference>
<dbReference type="InterPro" id="IPR009071">
    <property type="entry name" value="HMG_box_dom"/>
</dbReference>
<dbReference type="InterPro" id="IPR051356">
    <property type="entry name" value="SOX/SOX-like_TF"/>
</dbReference>
<evidence type="ECO:0000256" key="1">
    <source>
        <dbReference type="ARBA" id="ARBA00023015"/>
    </source>
</evidence>
<feature type="region of interest" description="Disordered" evidence="6">
    <location>
        <begin position="298"/>
        <end position="331"/>
    </location>
</feature>
<proteinExistence type="predicted"/>
<dbReference type="GO" id="GO:0005634">
    <property type="term" value="C:nucleus"/>
    <property type="evidence" value="ECO:0007669"/>
    <property type="project" value="UniProtKB-UniRule"/>
</dbReference>
<feature type="compositionally biased region" description="Low complexity" evidence="6">
    <location>
        <begin position="148"/>
        <end position="162"/>
    </location>
</feature>
<dbReference type="SUPFAM" id="SSF47095">
    <property type="entry name" value="HMG-box"/>
    <property type="match status" value="1"/>
</dbReference>
<evidence type="ECO:0000256" key="2">
    <source>
        <dbReference type="ARBA" id="ARBA00023125"/>
    </source>
</evidence>
<dbReference type="Gene3D" id="1.10.30.10">
    <property type="entry name" value="High mobility group box domain"/>
    <property type="match status" value="1"/>
</dbReference>
<keyword evidence="4 5" id="KW-0539">Nucleus</keyword>
<protein>
    <recommendedName>
        <fullName evidence="7">HMG box domain-containing protein</fullName>
    </recommendedName>
</protein>
<dbReference type="SMART" id="SM00398">
    <property type="entry name" value="HMG"/>
    <property type="match status" value="1"/>
</dbReference>
<feature type="compositionally biased region" description="Pro residues" evidence="6">
    <location>
        <begin position="105"/>
        <end position="120"/>
    </location>
</feature>
<feature type="region of interest" description="Disordered" evidence="6">
    <location>
        <begin position="148"/>
        <end position="202"/>
    </location>
</feature>
<dbReference type="PANTHER" id="PTHR45789">
    <property type="entry name" value="FI18025P1"/>
    <property type="match status" value="1"/>
</dbReference>
<dbReference type="AlphaFoldDB" id="A0AAV2PII3"/>
<feature type="compositionally biased region" description="Low complexity" evidence="6">
    <location>
        <begin position="553"/>
        <end position="562"/>
    </location>
</feature>
<feature type="domain" description="HMG box" evidence="7">
    <location>
        <begin position="368"/>
        <end position="436"/>
    </location>
</feature>
<evidence type="ECO:0000256" key="5">
    <source>
        <dbReference type="PROSITE-ProRule" id="PRU00267"/>
    </source>
</evidence>
<accession>A0AAV2PII3</accession>
<keyword evidence="1" id="KW-0805">Transcription regulation</keyword>
<dbReference type="GO" id="GO:0000978">
    <property type="term" value="F:RNA polymerase II cis-regulatory region sequence-specific DNA binding"/>
    <property type="evidence" value="ECO:0007669"/>
    <property type="project" value="TreeGrafter"/>
</dbReference>
<feature type="DNA-binding region" description="HMG box" evidence="5">
    <location>
        <begin position="368"/>
        <end position="436"/>
    </location>
</feature>